<dbReference type="AlphaFoldDB" id="A0A1G7BUC9"/>
<name>A0A1G7BUC9_9FLAO</name>
<reference evidence="1 2" key="1">
    <citation type="submission" date="2016-10" db="EMBL/GenBank/DDBJ databases">
        <authorList>
            <person name="de Groot N.N."/>
        </authorList>
    </citation>
    <scope>NUCLEOTIDE SEQUENCE [LARGE SCALE GENOMIC DNA]</scope>
    <source>
        <strain evidence="1 2">DSM 16195</strain>
    </source>
</reference>
<accession>A0A1G7BUC9</accession>
<dbReference type="EMBL" id="FNBA01000001">
    <property type="protein sequence ID" value="SDE30572.1"/>
    <property type="molecule type" value="Genomic_DNA"/>
</dbReference>
<organism evidence="1 2">
    <name type="scientific">Ulvibacter litoralis</name>
    <dbReference type="NCBI Taxonomy" id="227084"/>
    <lineage>
        <taxon>Bacteria</taxon>
        <taxon>Pseudomonadati</taxon>
        <taxon>Bacteroidota</taxon>
        <taxon>Flavobacteriia</taxon>
        <taxon>Flavobacteriales</taxon>
        <taxon>Flavobacteriaceae</taxon>
        <taxon>Ulvibacter</taxon>
    </lineage>
</organism>
<sequence length="186" mass="20742">MKKILLFGAFVALLFTQCGEKSNPFSIQQGAIGDLTKEIQMKQIDSLFANDSIVKLNPIKDALGTQGEVEIYEKGGAKLLLLSPDNESDPNSIITNIQVFDSRYKTDKGLNKASTFKDIKANYTISDIETTINSVVIFLEGSDVFITIDKKQLPENLRYDPSVTVEASQIPDEATFKYFMVGWEKE</sequence>
<evidence type="ECO:0000313" key="1">
    <source>
        <dbReference type="EMBL" id="SDE30572.1"/>
    </source>
</evidence>
<evidence type="ECO:0000313" key="2">
    <source>
        <dbReference type="Proteomes" id="UP000199321"/>
    </source>
</evidence>
<proteinExistence type="predicted"/>
<gene>
    <name evidence="1" type="ORF">SAMN05421855_10117</name>
</gene>
<dbReference type="RefSeq" id="WP_093139222.1">
    <property type="nucleotide sequence ID" value="NZ_BMWO01000001.1"/>
</dbReference>
<keyword evidence="2" id="KW-1185">Reference proteome</keyword>
<dbReference type="Proteomes" id="UP000199321">
    <property type="component" value="Unassembled WGS sequence"/>
</dbReference>
<dbReference type="STRING" id="227084.SAMN05421855_10117"/>
<protein>
    <submittedName>
        <fullName evidence="1">Uncharacterized protein</fullName>
    </submittedName>
</protein>
<dbReference type="OrthoDB" id="1436858at2"/>